<dbReference type="GO" id="GO:0005829">
    <property type="term" value="C:cytosol"/>
    <property type="evidence" value="ECO:0007669"/>
    <property type="project" value="TreeGrafter"/>
</dbReference>
<keyword evidence="12" id="KW-1185">Reference proteome</keyword>
<evidence type="ECO:0000256" key="8">
    <source>
        <dbReference type="ARBA" id="ARBA00030128"/>
    </source>
</evidence>
<evidence type="ECO:0000259" key="10">
    <source>
        <dbReference type="PROSITE" id="PS50052"/>
    </source>
</evidence>
<evidence type="ECO:0000256" key="1">
    <source>
        <dbReference type="ARBA" id="ARBA00005790"/>
    </source>
</evidence>
<evidence type="ECO:0000256" key="2">
    <source>
        <dbReference type="ARBA" id="ARBA00012961"/>
    </source>
</evidence>
<dbReference type="Proteomes" id="UP001176517">
    <property type="component" value="Unassembled WGS sequence"/>
</dbReference>
<dbReference type="GO" id="GO:0004385">
    <property type="term" value="F:GMP kinase activity"/>
    <property type="evidence" value="ECO:0007669"/>
    <property type="project" value="UniProtKB-EC"/>
</dbReference>
<evidence type="ECO:0000256" key="6">
    <source>
        <dbReference type="ARBA" id="ARBA00022777"/>
    </source>
</evidence>
<evidence type="ECO:0000256" key="4">
    <source>
        <dbReference type="ARBA" id="ARBA00022679"/>
    </source>
</evidence>
<accession>A0AAN6GVE1</accession>
<dbReference type="InterPro" id="IPR008144">
    <property type="entry name" value="Guanylate_kin-like_dom"/>
</dbReference>
<evidence type="ECO:0000256" key="5">
    <source>
        <dbReference type="ARBA" id="ARBA00022741"/>
    </source>
</evidence>
<dbReference type="InterPro" id="IPR027417">
    <property type="entry name" value="P-loop_NTPase"/>
</dbReference>
<comment type="similarity">
    <text evidence="1">Belongs to the guanylate kinase family.</text>
</comment>
<gene>
    <name evidence="11" type="primary">GUK1</name>
    <name evidence="11" type="ORF">OC846_000735</name>
</gene>
<dbReference type="PROSITE" id="PS00856">
    <property type="entry name" value="GUANYLATE_KINASE_1"/>
    <property type="match status" value="1"/>
</dbReference>
<dbReference type="FunFam" id="3.40.50.300:FF:000776">
    <property type="entry name" value="Guanylate kinase 2"/>
    <property type="match status" value="1"/>
</dbReference>
<dbReference type="InterPro" id="IPR020590">
    <property type="entry name" value="Guanylate_kinase_CS"/>
</dbReference>
<dbReference type="SUPFAM" id="SSF52540">
    <property type="entry name" value="P-loop containing nucleoside triphosphate hydrolases"/>
    <property type="match status" value="1"/>
</dbReference>
<keyword evidence="6 11" id="KW-0418">Kinase</keyword>
<dbReference type="SMART" id="SM00072">
    <property type="entry name" value="GuKc"/>
    <property type="match status" value="1"/>
</dbReference>
<proteinExistence type="inferred from homology"/>
<evidence type="ECO:0000313" key="12">
    <source>
        <dbReference type="Proteomes" id="UP001176517"/>
    </source>
</evidence>
<reference evidence="11" key="1">
    <citation type="journal article" date="2023" name="PhytoFront">
        <title>Draft Genome Resources of Seven Strains of Tilletia horrida, Causal Agent of Kernel Smut of Rice.</title>
        <authorList>
            <person name="Khanal S."/>
            <person name="Antony Babu S."/>
            <person name="Zhou X.G."/>
        </authorList>
    </citation>
    <scope>NUCLEOTIDE SEQUENCE</scope>
    <source>
        <strain evidence="11">TX6</strain>
    </source>
</reference>
<feature type="domain" description="Guanylate kinase-like" evidence="10">
    <location>
        <begin position="15"/>
        <end position="205"/>
    </location>
</feature>
<organism evidence="11 12">
    <name type="scientific">Tilletia horrida</name>
    <dbReference type="NCBI Taxonomy" id="155126"/>
    <lineage>
        <taxon>Eukaryota</taxon>
        <taxon>Fungi</taxon>
        <taxon>Dikarya</taxon>
        <taxon>Basidiomycota</taxon>
        <taxon>Ustilaginomycotina</taxon>
        <taxon>Exobasidiomycetes</taxon>
        <taxon>Tilletiales</taxon>
        <taxon>Tilletiaceae</taxon>
        <taxon>Tilletia</taxon>
    </lineage>
</organism>
<dbReference type="Gene3D" id="3.40.50.300">
    <property type="entry name" value="P-loop containing nucleotide triphosphate hydrolases"/>
    <property type="match status" value="1"/>
</dbReference>
<dbReference type="FunFam" id="3.30.63.10:FF:000002">
    <property type="entry name" value="Guanylate kinase 1"/>
    <property type="match status" value="1"/>
</dbReference>
<keyword evidence="4 11" id="KW-0808">Transferase</keyword>
<keyword evidence="7" id="KW-0067">ATP-binding</keyword>
<dbReference type="PROSITE" id="PS50052">
    <property type="entry name" value="GUANYLATE_KINASE_2"/>
    <property type="match status" value="1"/>
</dbReference>
<dbReference type="AlphaFoldDB" id="A0AAN6GVE1"/>
<sequence>MTSSSSSAGSSSSETRPIVLCGPSGVGKSTLLKRLFNQYPEEYGFSVSHTTRGPRPGETPGESYHYVSRDTFENLIGQGAFLEHAQFGGNRYGTTAKAVEDVSKLRTKDGKPRRAVLDIDAQGVRLIKSNHAQLNPFLIFISPPSFSALQQRLQGRGTETPDSIRRRVGMAAEELQYARSPDSFDAVVVNDDLERSYELLRKLVRGETTKGDQLPTEEKEAEAAARKALEEAA</sequence>
<keyword evidence="5" id="KW-0547">Nucleotide-binding</keyword>
<evidence type="ECO:0000256" key="9">
    <source>
        <dbReference type="SAM" id="MobiDB-lite"/>
    </source>
</evidence>
<evidence type="ECO:0000256" key="3">
    <source>
        <dbReference type="ARBA" id="ARBA00016296"/>
    </source>
</evidence>
<dbReference type="Pfam" id="PF00625">
    <property type="entry name" value="Guanylate_kin"/>
    <property type="match status" value="1"/>
</dbReference>
<evidence type="ECO:0000256" key="7">
    <source>
        <dbReference type="ARBA" id="ARBA00022840"/>
    </source>
</evidence>
<comment type="caution">
    <text evidence="11">The sequence shown here is derived from an EMBL/GenBank/DDBJ whole genome shotgun (WGS) entry which is preliminary data.</text>
</comment>
<dbReference type="PANTHER" id="PTHR23117:SF13">
    <property type="entry name" value="GUANYLATE KINASE"/>
    <property type="match status" value="1"/>
</dbReference>
<dbReference type="CDD" id="cd00071">
    <property type="entry name" value="GMPK"/>
    <property type="match status" value="1"/>
</dbReference>
<name>A0AAN6GVE1_9BASI</name>
<dbReference type="GO" id="GO:0005524">
    <property type="term" value="F:ATP binding"/>
    <property type="evidence" value="ECO:0007669"/>
    <property type="project" value="UniProtKB-KW"/>
</dbReference>
<dbReference type="InterPro" id="IPR008145">
    <property type="entry name" value="GK/Ca_channel_bsu"/>
</dbReference>
<protein>
    <recommendedName>
        <fullName evidence="3">Guanylate kinase</fullName>
        <ecNumber evidence="2">2.7.4.8</ecNumber>
    </recommendedName>
    <alternativeName>
        <fullName evidence="8">GMP kinase</fullName>
    </alternativeName>
</protein>
<dbReference type="PANTHER" id="PTHR23117">
    <property type="entry name" value="GUANYLATE KINASE-RELATED"/>
    <property type="match status" value="1"/>
</dbReference>
<dbReference type="EC" id="2.7.4.8" evidence="2"/>
<feature type="region of interest" description="Disordered" evidence="9">
    <location>
        <begin position="207"/>
        <end position="233"/>
    </location>
</feature>
<dbReference type="NCBIfam" id="TIGR03263">
    <property type="entry name" value="guanyl_kin"/>
    <property type="match status" value="1"/>
</dbReference>
<evidence type="ECO:0000313" key="11">
    <source>
        <dbReference type="EMBL" id="KAK0557088.1"/>
    </source>
</evidence>
<dbReference type="EMBL" id="JAPDMZ010000008">
    <property type="protein sequence ID" value="KAK0557088.1"/>
    <property type="molecule type" value="Genomic_DNA"/>
</dbReference>
<dbReference type="InterPro" id="IPR017665">
    <property type="entry name" value="Guanylate_kinase"/>
</dbReference>